<dbReference type="InterPro" id="IPR002716">
    <property type="entry name" value="PIN_dom"/>
</dbReference>
<dbReference type="Gene3D" id="3.40.50.1010">
    <property type="entry name" value="5'-nuclease"/>
    <property type="match status" value="1"/>
</dbReference>
<evidence type="ECO:0000313" key="2">
    <source>
        <dbReference type="EMBL" id="MBD2773452.1"/>
    </source>
</evidence>
<name>A0A8J6XN58_9CYAN</name>
<dbReference type="SUPFAM" id="SSF88723">
    <property type="entry name" value="PIN domain-like"/>
    <property type="match status" value="1"/>
</dbReference>
<dbReference type="Proteomes" id="UP000629098">
    <property type="component" value="Unassembled WGS sequence"/>
</dbReference>
<accession>A0A8J6XN58</accession>
<organism evidence="2 3">
    <name type="scientific">Iningainema tapete BLCC-T55</name>
    <dbReference type="NCBI Taxonomy" id="2748662"/>
    <lineage>
        <taxon>Bacteria</taxon>
        <taxon>Bacillati</taxon>
        <taxon>Cyanobacteriota</taxon>
        <taxon>Cyanophyceae</taxon>
        <taxon>Nostocales</taxon>
        <taxon>Scytonemataceae</taxon>
        <taxon>Iningainema tapete</taxon>
    </lineage>
</organism>
<dbReference type="AlphaFoldDB" id="A0A8J6XN58"/>
<dbReference type="EMBL" id="JACXAE010000054">
    <property type="protein sequence ID" value="MBD2773452.1"/>
    <property type="molecule type" value="Genomic_DNA"/>
</dbReference>
<dbReference type="Pfam" id="PF01850">
    <property type="entry name" value="PIN"/>
    <property type="match status" value="1"/>
</dbReference>
<protein>
    <submittedName>
        <fullName evidence="2">PIN domain-containing protein</fullName>
    </submittedName>
</protein>
<sequence>MKVYIDTGVFLDYLALRGHAGGYVRTAGRRGRTVQQLSTDAAECLKLINSHHDGCTSSLTLYEAENVMYGSIKSLSSGLSDRNRYLITSARSLTMQVLSVVWFYNIQVIDLTKTTFEKVVAEIELQKRAIEAGDSIHVVTALTEDVDLIVSSDEDILNLDKLFQNTRGNKIQCLDTDSTLSLLQTL</sequence>
<proteinExistence type="predicted"/>
<evidence type="ECO:0000259" key="1">
    <source>
        <dbReference type="Pfam" id="PF01850"/>
    </source>
</evidence>
<reference evidence="2" key="1">
    <citation type="submission" date="2020-09" db="EMBL/GenBank/DDBJ databases">
        <title>Iningainema tapete sp. nov. (Scytonemataceae, Cyanobacteria) from greenhouses in central Florida (USA) produces two types of nodularin with biosynthetic potential for microcystin-LR and anabaenopeptins.</title>
        <authorList>
            <person name="Berthold D.E."/>
            <person name="Lefler F.W."/>
            <person name="Huang I.-S."/>
            <person name="Abdulla H."/>
            <person name="Zimba P.V."/>
            <person name="Laughinghouse H.D. IV."/>
        </authorList>
    </citation>
    <scope>NUCLEOTIDE SEQUENCE</scope>
    <source>
        <strain evidence="2">BLCCT55</strain>
    </source>
</reference>
<gene>
    <name evidence="2" type="ORF">ICL16_15565</name>
</gene>
<dbReference type="CDD" id="cd09854">
    <property type="entry name" value="PIN_VapC-like"/>
    <property type="match status" value="1"/>
</dbReference>
<dbReference type="InterPro" id="IPR029060">
    <property type="entry name" value="PIN-like_dom_sf"/>
</dbReference>
<dbReference type="RefSeq" id="WP_190829292.1">
    <property type="nucleotide sequence ID" value="NZ_CAWPPI010000054.1"/>
</dbReference>
<keyword evidence="3" id="KW-1185">Reference proteome</keyword>
<comment type="caution">
    <text evidence="2">The sequence shown here is derived from an EMBL/GenBank/DDBJ whole genome shotgun (WGS) entry which is preliminary data.</text>
</comment>
<feature type="domain" description="PIN" evidence="1">
    <location>
        <begin position="41"/>
        <end position="161"/>
    </location>
</feature>
<evidence type="ECO:0000313" key="3">
    <source>
        <dbReference type="Proteomes" id="UP000629098"/>
    </source>
</evidence>